<gene>
    <name evidence="1" type="ORF">HHL17_15675</name>
</gene>
<name>A0A848GL50_9BACT</name>
<proteinExistence type="predicted"/>
<evidence type="ECO:0000313" key="2">
    <source>
        <dbReference type="Proteomes" id="UP000583266"/>
    </source>
</evidence>
<dbReference type="Proteomes" id="UP000583266">
    <property type="component" value="Unassembled WGS sequence"/>
</dbReference>
<organism evidence="1 2">
    <name type="scientific">Chitinophaga fulva</name>
    <dbReference type="NCBI Taxonomy" id="2728842"/>
    <lineage>
        <taxon>Bacteria</taxon>
        <taxon>Pseudomonadati</taxon>
        <taxon>Bacteroidota</taxon>
        <taxon>Chitinophagia</taxon>
        <taxon>Chitinophagales</taxon>
        <taxon>Chitinophagaceae</taxon>
        <taxon>Chitinophaga</taxon>
    </lineage>
</organism>
<sequence length="256" mass="29196">MEQSTKNVALVIAHPGHELRVFRFVELYKPRVYVLTDGGGAAGKSRLHNTKAILEKCGATLSPVMGYYTDKEIYRVILEKDYASLLNLGKKILQDFEANNIQMVAGDAIEGYNPSHDLCRYLINRIVLLKEKEGVKLSNFDFLLDGLMDKSNGDLTIQLDDLDFERKRKAAEGYAELAFELESAIRRYGAQPFMTEYLRKVEDPYVLTSWENSVPFYEQYAMEKVKKGVYGKAISFHEHLLPMAQYLITDLYGVPT</sequence>
<comment type="caution">
    <text evidence="1">The sequence shown here is derived from an EMBL/GenBank/DDBJ whole genome shotgun (WGS) entry which is preliminary data.</text>
</comment>
<reference evidence="1 2" key="1">
    <citation type="submission" date="2020-04" db="EMBL/GenBank/DDBJ databases">
        <title>Chitinophaga sp. G-6-1-13 sp. nov., isolated from soil.</title>
        <authorList>
            <person name="Dahal R.H."/>
            <person name="Chaudhary D.K."/>
        </authorList>
    </citation>
    <scope>NUCLEOTIDE SEQUENCE [LARGE SCALE GENOMIC DNA]</scope>
    <source>
        <strain evidence="1 2">G-6-1-13</strain>
    </source>
</reference>
<accession>A0A848GL50</accession>
<evidence type="ECO:0000313" key="1">
    <source>
        <dbReference type="EMBL" id="NML38647.1"/>
    </source>
</evidence>
<dbReference type="RefSeq" id="WP_169225624.1">
    <property type="nucleotide sequence ID" value="NZ_JABBGC010000001.1"/>
</dbReference>
<dbReference type="EMBL" id="JABBGC010000001">
    <property type="protein sequence ID" value="NML38647.1"/>
    <property type="molecule type" value="Genomic_DNA"/>
</dbReference>
<dbReference type="AlphaFoldDB" id="A0A848GL50"/>
<protein>
    <recommendedName>
        <fullName evidence="3">GlcNAc-PI de-N-acetylase</fullName>
    </recommendedName>
</protein>
<keyword evidence="2" id="KW-1185">Reference proteome</keyword>
<evidence type="ECO:0008006" key="3">
    <source>
        <dbReference type="Google" id="ProtNLM"/>
    </source>
</evidence>